<dbReference type="PANTHER" id="PTHR13007">
    <property type="entry name" value="PRE-MRNA SPLICING FACTOR-RELATED"/>
    <property type="match status" value="1"/>
</dbReference>
<evidence type="ECO:0000256" key="5">
    <source>
        <dbReference type="ARBA" id="ARBA00022728"/>
    </source>
</evidence>
<reference evidence="10" key="1">
    <citation type="submission" date="2021-06" db="EMBL/GenBank/DDBJ databases">
        <authorList>
            <person name="Kallberg Y."/>
            <person name="Tangrot J."/>
            <person name="Rosling A."/>
        </authorList>
    </citation>
    <scope>NUCLEOTIDE SEQUENCE</scope>
    <source>
        <strain evidence="10">BR232B</strain>
    </source>
</reference>
<dbReference type="Gene3D" id="4.10.280.110">
    <property type="entry name" value="Pre-mRNA processing factor 4 domain"/>
    <property type="match status" value="1"/>
</dbReference>
<keyword evidence="11" id="KW-1185">Reference proteome</keyword>
<dbReference type="GO" id="GO:0071021">
    <property type="term" value="C:U2-type post-spliceosomal complex"/>
    <property type="evidence" value="ECO:0007669"/>
    <property type="project" value="TreeGrafter"/>
</dbReference>
<dbReference type="InterPro" id="IPR014906">
    <property type="entry name" value="PRP4-like"/>
</dbReference>
<gene>
    <name evidence="10" type="ORF">PBRASI_LOCUS1782</name>
</gene>
<evidence type="ECO:0000256" key="6">
    <source>
        <dbReference type="ARBA" id="ARBA00023187"/>
    </source>
</evidence>
<dbReference type="InterPro" id="IPR004098">
    <property type="entry name" value="Prp18"/>
</dbReference>
<evidence type="ECO:0000313" key="10">
    <source>
        <dbReference type="EMBL" id="CAG8484963.1"/>
    </source>
</evidence>
<evidence type="ECO:0000256" key="7">
    <source>
        <dbReference type="ARBA" id="ARBA00023242"/>
    </source>
</evidence>
<comment type="subcellular location">
    <subcellularLocation>
        <location evidence="1">Nucleus</location>
    </subcellularLocation>
</comment>
<keyword evidence="6" id="KW-0508">mRNA splicing</keyword>
<dbReference type="AlphaFoldDB" id="A0A9N8ZCU0"/>
<evidence type="ECO:0000259" key="9">
    <source>
        <dbReference type="SMART" id="SM00500"/>
    </source>
</evidence>
<dbReference type="SUPFAM" id="SSF158230">
    <property type="entry name" value="PRP4-like"/>
    <property type="match status" value="1"/>
</dbReference>
<dbReference type="OrthoDB" id="10261918at2759"/>
<evidence type="ECO:0000313" key="11">
    <source>
        <dbReference type="Proteomes" id="UP000789739"/>
    </source>
</evidence>
<accession>A0A9N8ZCU0</accession>
<feature type="compositionally biased region" description="Basic and acidic residues" evidence="8">
    <location>
        <begin position="1"/>
        <end position="10"/>
    </location>
</feature>
<feature type="compositionally biased region" description="Basic and acidic residues" evidence="8">
    <location>
        <begin position="31"/>
        <end position="63"/>
    </location>
</feature>
<dbReference type="InterPro" id="IPR039979">
    <property type="entry name" value="PRPF18"/>
</dbReference>
<keyword evidence="4" id="KW-0507">mRNA processing</keyword>
<dbReference type="GO" id="GO:0046540">
    <property type="term" value="C:U4/U6 x U5 tri-snRNP complex"/>
    <property type="evidence" value="ECO:0007669"/>
    <property type="project" value="TreeGrafter"/>
</dbReference>
<dbReference type="Proteomes" id="UP000789739">
    <property type="component" value="Unassembled WGS sequence"/>
</dbReference>
<feature type="compositionally biased region" description="Basic and acidic residues" evidence="8">
    <location>
        <begin position="70"/>
        <end position="86"/>
    </location>
</feature>
<comment type="similarity">
    <text evidence="2">Belongs to the PRP18 family.</text>
</comment>
<dbReference type="InterPro" id="IPR036285">
    <property type="entry name" value="PRP4-like_sf"/>
</dbReference>
<dbReference type="SUPFAM" id="SSF47938">
    <property type="entry name" value="Functional domain of the splicing factor Prp18"/>
    <property type="match status" value="1"/>
</dbReference>
<evidence type="ECO:0000256" key="3">
    <source>
        <dbReference type="ARBA" id="ARBA00018242"/>
    </source>
</evidence>
<dbReference type="PANTHER" id="PTHR13007:SF19">
    <property type="entry name" value="PRE-MRNA-SPLICING FACTOR 18"/>
    <property type="match status" value="1"/>
</dbReference>
<dbReference type="EMBL" id="CAJVPI010000124">
    <property type="protein sequence ID" value="CAG8484963.1"/>
    <property type="molecule type" value="Genomic_DNA"/>
</dbReference>
<dbReference type="FunFam" id="1.20.940.10:FF:000002">
    <property type="entry name" value="Pre-mRNA processing factor 18"/>
    <property type="match status" value="1"/>
</dbReference>
<feature type="domain" description="Pre-mRNA processing factor 4 (PRP4)-like" evidence="9">
    <location>
        <begin position="97"/>
        <end position="146"/>
    </location>
</feature>
<keyword evidence="7" id="KW-0539">Nucleus</keyword>
<dbReference type="GO" id="GO:0005682">
    <property type="term" value="C:U5 snRNP"/>
    <property type="evidence" value="ECO:0007669"/>
    <property type="project" value="TreeGrafter"/>
</dbReference>
<dbReference type="SMART" id="SM00500">
    <property type="entry name" value="SFM"/>
    <property type="match status" value="1"/>
</dbReference>
<evidence type="ECO:0000256" key="2">
    <source>
        <dbReference type="ARBA" id="ARBA00008137"/>
    </source>
</evidence>
<dbReference type="Gene3D" id="1.20.940.10">
    <property type="entry name" value="Functional domain of the splicing factor Prp18"/>
    <property type="match status" value="1"/>
</dbReference>
<protein>
    <recommendedName>
        <fullName evidence="3">Pre-mRNA-splicing factor 18</fullName>
    </recommendedName>
</protein>
<dbReference type="Pfam" id="PF08799">
    <property type="entry name" value="PRP4"/>
    <property type="match status" value="1"/>
</dbReference>
<dbReference type="Pfam" id="PF02840">
    <property type="entry name" value="Prp18"/>
    <property type="match status" value="1"/>
</dbReference>
<evidence type="ECO:0000256" key="1">
    <source>
        <dbReference type="ARBA" id="ARBA00004123"/>
    </source>
</evidence>
<keyword evidence="5" id="KW-0747">Spliceosome</keyword>
<sequence>MDFLKAEIEKKRKRIDSLQGTGDSTTKKYMRQRDLEKKREEEYLREQTERETQREEKLKEKNRAQFLRLAEQKKGDKSGSDGESHNADNGNRDTLNIAVDEVVRRLRAKGQPIRLFGETDEERKIRLRALEVIEERTEGQRNDFMKTLEEMETGLDLEVLGSRGDDSADKDEKKKKIIEDSALDATQITLELLEKDPDKLHMLIYTFFKRLLREWEQELNNRLDNVKRSTQGKLQAAIQRQTTEYLRPFFRTLKRKRIEPDVLARVTEITHYMQKREYINANDAYLRLSIGNAPWPIGVTMVGIHERSAREKIFSAQVAHVLNDEATRKWIQSIKRLMTFCQSKYPPKDNSQLMG</sequence>
<name>A0A9N8ZCU0_9GLOM</name>
<proteinExistence type="inferred from homology"/>
<evidence type="ECO:0000256" key="4">
    <source>
        <dbReference type="ARBA" id="ARBA00022664"/>
    </source>
</evidence>
<comment type="caution">
    <text evidence="10">The sequence shown here is derived from an EMBL/GenBank/DDBJ whole genome shotgun (WGS) entry which is preliminary data.</text>
</comment>
<dbReference type="GO" id="GO:0000350">
    <property type="term" value="P:generation of catalytic spliceosome for second transesterification step"/>
    <property type="evidence" value="ECO:0007669"/>
    <property type="project" value="TreeGrafter"/>
</dbReference>
<feature type="region of interest" description="Disordered" evidence="8">
    <location>
        <begin position="1"/>
        <end position="94"/>
    </location>
</feature>
<evidence type="ECO:0000256" key="8">
    <source>
        <dbReference type="SAM" id="MobiDB-lite"/>
    </source>
</evidence>
<organism evidence="10 11">
    <name type="scientific">Paraglomus brasilianum</name>
    <dbReference type="NCBI Taxonomy" id="144538"/>
    <lineage>
        <taxon>Eukaryota</taxon>
        <taxon>Fungi</taxon>
        <taxon>Fungi incertae sedis</taxon>
        <taxon>Mucoromycota</taxon>
        <taxon>Glomeromycotina</taxon>
        <taxon>Glomeromycetes</taxon>
        <taxon>Paraglomerales</taxon>
        <taxon>Paraglomeraceae</taxon>
        <taxon>Paraglomus</taxon>
    </lineage>
</organism>